<feature type="domain" description="UspA" evidence="2">
    <location>
        <begin position="3"/>
        <end position="146"/>
    </location>
</feature>
<name>A0A316KVM5_9FLAO</name>
<dbReference type="Pfam" id="PF00582">
    <property type="entry name" value="Usp"/>
    <property type="match status" value="1"/>
</dbReference>
<organism evidence="3 4">
    <name type="scientific">Flagellimonas aquimarina</name>
    <dbReference type="NCBI Taxonomy" id="2201895"/>
    <lineage>
        <taxon>Bacteria</taxon>
        <taxon>Pseudomonadati</taxon>
        <taxon>Bacteroidota</taxon>
        <taxon>Flavobacteriia</taxon>
        <taxon>Flavobacteriales</taxon>
        <taxon>Flavobacteriaceae</taxon>
        <taxon>Flagellimonas</taxon>
    </lineage>
</organism>
<sequence length="282" mass="32016">MINILLPTDFSENAFNAICHGIRLFEDSTCVFYLMHAYTPAIYRVDYMIGSPGKVGLPDDHQQIAQTHLEETRKKLETRFKNPRHTFVTHAAFNNLADEVQNTVENENIDIVVMGTQGATGAKEIFLGSNTVHVLRKTKVPVLTIPVNAEYKPLNHILFPTDLEIEYSAPNLDYLLDLAKLHKAKIHIMHVTSPYGLSKDQKKNKVLLEKTMATSNHEFHDLPDQEVIGAINSFQTEHDIQLLAMVQNKHTFLERLFVEPVIRKIGLHTLVPFLVLPYNAKA</sequence>
<keyword evidence="4" id="KW-1185">Reference proteome</keyword>
<dbReference type="PANTHER" id="PTHR46268:SF26">
    <property type="entry name" value="UNIVERSAL STRESS PROTEIN MJ0577"/>
    <property type="match status" value="1"/>
</dbReference>
<gene>
    <name evidence="3" type="ORF">DKG77_15265</name>
</gene>
<dbReference type="PANTHER" id="PTHR46268">
    <property type="entry name" value="STRESS RESPONSE PROTEIN NHAX"/>
    <property type="match status" value="1"/>
</dbReference>
<proteinExistence type="inferred from homology"/>
<evidence type="ECO:0000313" key="3">
    <source>
        <dbReference type="EMBL" id="PWL37656.1"/>
    </source>
</evidence>
<dbReference type="InterPro" id="IPR006015">
    <property type="entry name" value="Universal_stress_UspA"/>
</dbReference>
<dbReference type="Proteomes" id="UP000245762">
    <property type="component" value="Unassembled WGS sequence"/>
</dbReference>
<evidence type="ECO:0000259" key="2">
    <source>
        <dbReference type="Pfam" id="PF00582"/>
    </source>
</evidence>
<evidence type="ECO:0000313" key="4">
    <source>
        <dbReference type="Proteomes" id="UP000245762"/>
    </source>
</evidence>
<dbReference type="SUPFAM" id="SSF52402">
    <property type="entry name" value="Adenine nucleotide alpha hydrolases-like"/>
    <property type="match status" value="2"/>
</dbReference>
<dbReference type="AlphaFoldDB" id="A0A316KVM5"/>
<dbReference type="Gene3D" id="3.40.50.12370">
    <property type="match status" value="1"/>
</dbReference>
<comment type="similarity">
    <text evidence="1">Belongs to the universal stress protein A family.</text>
</comment>
<dbReference type="OrthoDB" id="9788959at2"/>
<dbReference type="InterPro" id="IPR006016">
    <property type="entry name" value="UspA"/>
</dbReference>
<dbReference type="EMBL" id="QGEG01000004">
    <property type="protein sequence ID" value="PWL37656.1"/>
    <property type="molecule type" value="Genomic_DNA"/>
</dbReference>
<dbReference type="RefSeq" id="WP_109664851.1">
    <property type="nucleotide sequence ID" value="NZ_QGEG01000004.1"/>
</dbReference>
<protein>
    <submittedName>
        <fullName evidence="3">Universal stress protein</fullName>
    </submittedName>
</protein>
<comment type="caution">
    <text evidence="3">The sequence shown here is derived from an EMBL/GenBank/DDBJ whole genome shotgun (WGS) entry which is preliminary data.</text>
</comment>
<dbReference type="CDD" id="cd00293">
    <property type="entry name" value="USP-like"/>
    <property type="match status" value="2"/>
</dbReference>
<reference evidence="3 4" key="1">
    <citation type="submission" date="2018-05" db="EMBL/GenBank/DDBJ databases">
        <title>Complete genome sequence of Flagellimonas aquimarina ECD12 isolated from seaweed Ecklonia cava.</title>
        <authorList>
            <person name="Choi S."/>
            <person name="Seong C."/>
        </authorList>
    </citation>
    <scope>NUCLEOTIDE SEQUENCE [LARGE SCALE GENOMIC DNA]</scope>
    <source>
        <strain evidence="3 4">ECD12</strain>
    </source>
</reference>
<dbReference type="PRINTS" id="PR01438">
    <property type="entry name" value="UNVRSLSTRESS"/>
</dbReference>
<evidence type="ECO:0000256" key="1">
    <source>
        <dbReference type="ARBA" id="ARBA00008791"/>
    </source>
</evidence>
<accession>A0A316KVM5</accession>